<dbReference type="OrthoDB" id="2191519at2"/>
<dbReference type="Proteomes" id="UP000195139">
    <property type="component" value="Unassembled WGS sequence"/>
</dbReference>
<reference evidence="2 4" key="2">
    <citation type="submission" date="2018-07" db="EMBL/GenBank/DDBJ databases">
        <title>The Genome Sequence of Enterococcus sp. DIV0659b.</title>
        <authorList>
            <consortium name="The Broad Institute Genomics Platform"/>
            <consortium name="The Broad Institute Genomic Center for Infectious Diseases"/>
            <person name="Earl A."/>
            <person name="Manson A."/>
            <person name="Schwartman J."/>
            <person name="Gilmore M."/>
            <person name="Abouelleil A."/>
            <person name="Cao P."/>
            <person name="Chapman S."/>
            <person name="Cusick C."/>
            <person name="Shea T."/>
            <person name="Young S."/>
            <person name="Neafsey D."/>
            <person name="Nusbaum C."/>
            <person name="Birren B."/>
        </authorList>
    </citation>
    <scope>NUCLEOTIDE SEQUENCE [LARGE SCALE GENOMIC DNA]</scope>
    <source>
        <strain evidence="2 4">4G2_DIV0659</strain>
    </source>
</reference>
<sequence>MEKEEELSKKMDALETDYRKEKQQIEETVNDVHNENRIFRREIESLADFVRYMAKREEATEPEALQQAYRFIQETQEEGQMIVKKTLNKLDDKQEEQRILYQKQRMSYEEDILQARKERNS</sequence>
<gene>
    <name evidence="3" type="ORF">A5880_000734</name>
    <name evidence="2" type="ORF">A5880_002837</name>
</gene>
<dbReference type="RefSeq" id="WP_086329662.1">
    <property type="nucleotide sequence ID" value="NZ_NGLE02000001.1"/>
</dbReference>
<organism evidence="3">
    <name type="scientific">Candidatus Enterococcus mansonii</name>
    <dbReference type="NCBI Taxonomy" id="1834181"/>
    <lineage>
        <taxon>Bacteria</taxon>
        <taxon>Bacillati</taxon>
        <taxon>Bacillota</taxon>
        <taxon>Bacilli</taxon>
        <taxon>Lactobacillales</taxon>
        <taxon>Enterococcaceae</taxon>
        <taxon>Enterococcus</taxon>
    </lineage>
</organism>
<accession>A0A242CIL7</accession>
<evidence type="ECO:0000313" key="2">
    <source>
        <dbReference type="EMBL" id="MEI5995247.1"/>
    </source>
</evidence>
<feature type="coiled-coil region" evidence="1">
    <location>
        <begin position="4"/>
        <end position="42"/>
    </location>
</feature>
<evidence type="ECO:0000313" key="3">
    <source>
        <dbReference type="EMBL" id="OTO10051.1"/>
    </source>
</evidence>
<comment type="caution">
    <text evidence="3">The sequence shown here is derived from an EMBL/GenBank/DDBJ whole genome shotgun (WGS) entry which is preliminary data.</text>
</comment>
<dbReference type="AlphaFoldDB" id="A0A242CIL7"/>
<keyword evidence="4" id="KW-1185">Reference proteome</keyword>
<keyword evidence="1" id="KW-0175">Coiled coil</keyword>
<protein>
    <submittedName>
        <fullName evidence="3">Uncharacterized protein</fullName>
    </submittedName>
</protein>
<dbReference type="EMBL" id="NGLE02000001">
    <property type="protein sequence ID" value="MEI5995247.1"/>
    <property type="molecule type" value="Genomic_DNA"/>
</dbReference>
<evidence type="ECO:0000313" key="4">
    <source>
        <dbReference type="Proteomes" id="UP000195139"/>
    </source>
</evidence>
<proteinExistence type="predicted"/>
<dbReference type="EMBL" id="NGLE01000001">
    <property type="protein sequence ID" value="OTO10051.1"/>
    <property type="molecule type" value="Genomic_DNA"/>
</dbReference>
<evidence type="ECO:0000256" key="1">
    <source>
        <dbReference type="SAM" id="Coils"/>
    </source>
</evidence>
<name>A0A242CIL7_9ENTE</name>
<reference evidence="3" key="1">
    <citation type="submission" date="2017-05" db="EMBL/GenBank/DDBJ databases">
        <title>The Genome Sequence of Enterococcus sp. 4G2_DIV0659.</title>
        <authorList>
            <consortium name="The Broad Institute Genomics Platform"/>
            <consortium name="The Broad Institute Genomic Center for Infectious Diseases"/>
            <person name="Earl A."/>
            <person name="Manson A."/>
            <person name="Schwartman J."/>
            <person name="Gilmore M."/>
            <person name="Abouelleil A."/>
            <person name="Cao P."/>
            <person name="Chapman S."/>
            <person name="Cusick C."/>
            <person name="Shea T."/>
            <person name="Young S."/>
            <person name="Neafsey D."/>
            <person name="Nusbaum C."/>
            <person name="Birren B."/>
        </authorList>
    </citation>
    <scope>NUCLEOTIDE SEQUENCE [LARGE SCALE GENOMIC DNA]</scope>
    <source>
        <strain evidence="3">4G2_DIV0659</strain>
    </source>
</reference>
<dbReference type="STRING" id="1834181.A5880_000734"/>